<gene>
    <name evidence="2" type="ORF">2F2_19</name>
</gene>
<dbReference type="PANTHER" id="PTHR34408:SF1">
    <property type="entry name" value="GLYCOSYL HYDROLASE FAMILY 19 DOMAIN-CONTAINING PROTEIN HI_1415"/>
    <property type="match status" value="1"/>
</dbReference>
<reference evidence="2" key="1">
    <citation type="submission" date="2017-06" db="EMBL/GenBank/DDBJ databases">
        <title>Novel phages from South African skin metaviromes.</title>
        <authorList>
            <person name="van Zyl L.J."/>
            <person name="Abrahams Y."/>
            <person name="Stander E.A."/>
            <person name="Kirby B.M."/>
            <person name="Clavaud C."/>
            <person name="Farcet C."/>
            <person name="Breton L."/>
            <person name="Trindade M.I."/>
        </authorList>
    </citation>
    <scope>NUCLEOTIDE SEQUENCE</scope>
</reference>
<dbReference type="InterPro" id="IPR052354">
    <property type="entry name" value="Cell_Wall_Dynamics_Protein"/>
</dbReference>
<dbReference type="Pfam" id="PF00182">
    <property type="entry name" value="Glyco_hydro_19"/>
    <property type="match status" value="1"/>
</dbReference>
<dbReference type="PANTHER" id="PTHR34408">
    <property type="entry name" value="FAMILY PROTEIN, PUTATIVE-RELATED"/>
    <property type="match status" value="1"/>
</dbReference>
<dbReference type="SUPFAM" id="SSF53955">
    <property type="entry name" value="Lysozyme-like"/>
    <property type="match status" value="1"/>
</dbReference>
<dbReference type="GO" id="GO:0016998">
    <property type="term" value="P:cell wall macromolecule catabolic process"/>
    <property type="evidence" value="ECO:0007669"/>
    <property type="project" value="InterPro"/>
</dbReference>
<dbReference type="EMBL" id="MF417892">
    <property type="protein sequence ID" value="ASN69536.1"/>
    <property type="molecule type" value="Genomic_DNA"/>
</dbReference>
<dbReference type="GO" id="GO:0004568">
    <property type="term" value="F:chitinase activity"/>
    <property type="evidence" value="ECO:0007669"/>
    <property type="project" value="InterPro"/>
</dbReference>
<sequence>MHDQNSLNGIKMMNIAQIKKLQTVVGVHADGIIGRGTLSALFRKLGASNARAEELALAANVHMRTYGILDNSLRFIHFMAQLTHESGNFRYMEEIASGKAYEGRKDLGNIYAGDGVRYKGRGPIQLTGRANYRKYGQQLGIDLENNPEIVALPSMGLMVACKFWSDNGLNALADKDDVVAVTRRINGGTNGLEDRKKHLALLRSWV</sequence>
<protein>
    <recommendedName>
        <fullName evidence="1">Glycoside hydrolase family 19 catalytic domain-containing protein</fullName>
    </recommendedName>
</protein>
<evidence type="ECO:0000313" key="2">
    <source>
        <dbReference type="EMBL" id="ASN69536.1"/>
    </source>
</evidence>
<feature type="domain" description="Glycoside hydrolase family 19 catalytic" evidence="1">
    <location>
        <begin position="90"/>
        <end position="165"/>
    </location>
</feature>
<accession>A0A2H4JAK8</accession>
<dbReference type="GO" id="GO:0006032">
    <property type="term" value="P:chitin catabolic process"/>
    <property type="evidence" value="ECO:0007669"/>
    <property type="project" value="InterPro"/>
</dbReference>
<proteinExistence type="predicted"/>
<dbReference type="Gene3D" id="1.10.530.10">
    <property type="match status" value="1"/>
</dbReference>
<name>A0A2H4JAK8_9CAUD</name>
<organism evidence="2">
    <name type="scientific">uncultured Caudovirales phage</name>
    <dbReference type="NCBI Taxonomy" id="2100421"/>
    <lineage>
        <taxon>Viruses</taxon>
        <taxon>Duplodnaviria</taxon>
        <taxon>Heunggongvirae</taxon>
        <taxon>Uroviricota</taxon>
        <taxon>Caudoviricetes</taxon>
        <taxon>Peduoviridae</taxon>
        <taxon>Maltschvirus</taxon>
        <taxon>Maltschvirus maltsch</taxon>
    </lineage>
</organism>
<dbReference type="InterPro" id="IPR023346">
    <property type="entry name" value="Lysozyme-like_dom_sf"/>
</dbReference>
<dbReference type="InterPro" id="IPR000726">
    <property type="entry name" value="Glyco_hydro_19_cat"/>
</dbReference>
<evidence type="ECO:0000259" key="1">
    <source>
        <dbReference type="Pfam" id="PF00182"/>
    </source>
</evidence>